<keyword evidence="4" id="KW-0804">Transcription</keyword>
<dbReference type="Proteomes" id="UP000702544">
    <property type="component" value="Unassembled WGS sequence"/>
</dbReference>
<dbReference type="InterPro" id="IPR036390">
    <property type="entry name" value="WH_DNA-bd_sf"/>
</dbReference>
<proteinExistence type="inferred from homology"/>
<dbReference type="InterPro" id="IPR005650">
    <property type="entry name" value="BlaI_family"/>
</dbReference>
<dbReference type="EMBL" id="JAACAK010000096">
    <property type="protein sequence ID" value="NIR75833.1"/>
    <property type="molecule type" value="Genomic_DNA"/>
</dbReference>
<evidence type="ECO:0000256" key="4">
    <source>
        <dbReference type="ARBA" id="ARBA00023163"/>
    </source>
</evidence>
<name>A0AAE4Z8X4_9BACT</name>
<comment type="caution">
    <text evidence="5">The sequence shown here is derived from an EMBL/GenBank/DDBJ whole genome shotgun (WGS) entry which is preliminary data.</text>
</comment>
<dbReference type="Pfam" id="PF03965">
    <property type="entry name" value="Penicillinase_R"/>
    <property type="match status" value="1"/>
</dbReference>
<dbReference type="GO" id="GO:0003677">
    <property type="term" value="F:DNA binding"/>
    <property type="evidence" value="ECO:0007669"/>
    <property type="project" value="UniProtKB-KW"/>
</dbReference>
<keyword evidence="2" id="KW-0805">Transcription regulation</keyword>
<evidence type="ECO:0000256" key="2">
    <source>
        <dbReference type="ARBA" id="ARBA00023015"/>
    </source>
</evidence>
<dbReference type="InterPro" id="IPR036388">
    <property type="entry name" value="WH-like_DNA-bd_sf"/>
</dbReference>
<accession>A0AAE4Z8X4</accession>
<dbReference type="GO" id="GO:0045892">
    <property type="term" value="P:negative regulation of DNA-templated transcription"/>
    <property type="evidence" value="ECO:0007669"/>
    <property type="project" value="InterPro"/>
</dbReference>
<dbReference type="Gene3D" id="1.10.10.10">
    <property type="entry name" value="Winged helix-like DNA-binding domain superfamily/Winged helix DNA-binding domain"/>
    <property type="match status" value="1"/>
</dbReference>
<dbReference type="AlphaFoldDB" id="A0AAE4Z8X4"/>
<protein>
    <submittedName>
        <fullName evidence="5">BlaI/MecI/CopY family transcriptional regulator</fullName>
    </submittedName>
</protein>
<evidence type="ECO:0000256" key="3">
    <source>
        <dbReference type="ARBA" id="ARBA00023125"/>
    </source>
</evidence>
<evidence type="ECO:0000313" key="5">
    <source>
        <dbReference type="EMBL" id="NIR75833.1"/>
    </source>
</evidence>
<evidence type="ECO:0000256" key="1">
    <source>
        <dbReference type="ARBA" id="ARBA00011046"/>
    </source>
</evidence>
<evidence type="ECO:0000313" key="6">
    <source>
        <dbReference type="Proteomes" id="UP000702544"/>
    </source>
</evidence>
<gene>
    <name evidence="5" type="ORF">GWO12_12095</name>
</gene>
<reference evidence="5 6" key="1">
    <citation type="submission" date="2020-01" db="EMBL/GenBank/DDBJ databases">
        <title>Genomes assembled from Gulf of Kutch pelagic sediment metagenomes.</title>
        <authorList>
            <person name="Chandrashekar M."/>
            <person name="Mahajan M.S."/>
            <person name="Dave K.J."/>
            <person name="Vatsa P."/>
            <person name="Nathani N.M."/>
        </authorList>
    </citation>
    <scope>NUCLEOTIDE SEQUENCE [LARGE SCALE GENOMIC DNA]</scope>
    <source>
        <strain evidence="5">KS3-K002</strain>
    </source>
</reference>
<comment type="similarity">
    <text evidence="1">Belongs to the BlaI transcriptional regulatory family.</text>
</comment>
<organism evidence="5 6">
    <name type="scientific">Candidatus Kutchimonas denitrificans</name>
    <dbReference type="NCBI Taxonomy" id="3056748"/>
    <lineage>
        <taxon>Bacteria</taxon>
        <taxon>Pseudomonadati</taxon>
        <taxon>Gemmatimonadota</taxon>
        <taxon>Gemmatimonadia</taxon>
        <taxon>Candidatus Palauibacterales</taxon>
        <taxon>Candidatus Palauibacteraceae</taxon>
        <taxon>Candidatus Kutchimonas</taxon>
    </lineage>
</organism>
<dbReference type="SUPFAM" id="SSF46785">
    <property type="entry name" value="Winged helix' DNA-binding domain"/>
    <property type="match status" value="1"/>
</dbReference>
<keyword evidence="3" id="KW-0238">DNA-binding</keyword>
<sequence length="129" mass="14522">MSQPDLTDLGRRERQIVEAIYRLGRATVHDVLGELPDPPSYSAVRAMLGKLEGKGYVQHEQDGPRYIYSPVVPTERARRTALRHLVDTFFDGSAERAALALFKLSDTGLSDEELERLAELARRAEEEGR</sequence>